<dbReference type="Proteomes" id="UP000037784">
    <property type="component" value="Unassembled WGS sequence"/>
</dbReference>
<accession>A0A0M9UBN2</accession>
<keyword evidence="1" id="KW-0472">Membrane</keyword>
<dbReference type="AlphaFoldDB" id="A0A0M9UBN2"/>
<keyword evidence="1" id="KW-1133">Transmembrane helix</keyword>
<dbReference type="EMBL" id="LGKN01000005">
    <property type="protein sequence ID" value="KPL87789.1"/>
    <property type="molecule type" value="Genomic_DNA"/>
</dbReference>
<sequence>MRVDLFNTLLTGFGLSSAAGLNAYIPLLITGLVARYTSLVQLRAPFDVLEHPAVLLTLTLLLIVEMGADKIALLDSLNDAINTLVRPAAGAILFAGTSGVADIDPSIALVLGLLSAGTVHTTKSATRPAVTAASGGCANPIVSLLEDVVAVALVLLALLAPVLLAACFLLAAVWLARRWQRRRKSLSAPT</sequence>
<reference evidence="4 6" key="2">
    <citation type="submission" date="2015-07" db="EMBL/GenBank/DDBJ databases">
        <title>Whole genome sequence of Ardenticatena maritima DSM 23922.</title>
        <authorList>
            <person name="Hemp J."/>
            <person name="Ward L.M."/>
            <person name="Pace L.A."/>
            <person name="Fischer W.W."/>
        </authorList>
    </citation>
    <scope>NUCLEOTIDE SEQUENCE [LARGE SCALE GENOMIC DNA]</scope>
    <source>
        <strain evidence="4 6">110S</strain>
    </source>
</reference>
<dbReference type="EMBL" id="BBZA01000028">
    <property type="protein sequence ID" value="GAP62028.1"/>
    <property type="molecule type" value="Genomic_DNA"/>
</dbReference>
<dbReference type="Proteomes" id="UP000050502">
    <property type="component" value="Unassembled WGS sequence"/>
</dbReference>
<dbReference type="InterPro" id="IPR025196">
    <property type="entry name" value="DUF4126"/>
</dbReference>
<evidence type="ECO:0000313" key="3">
    <source>
        <dbReference type="EMBL" id="GAP62028.1"/>
    </source>
</evidence>
<feature type="domain" description="DUF4126" evidence="2">
    <location>
        <begin position="9"/>
        <end position="177"/>
    </location>
</feature>
<reference evidence="5" key="3">
    <citation type="submission" date="2015-08" db="EMBL/GenBank/DDBJ databases">
        <title>Draft Genome Sequence of a Heterotrophic Facultative Anaerobic Bacterium Ardenticatena maritima Strain 110S.</title>
        <authorList>
            <person name="Kawaichi S."/>
            <person name="Yoshida T."/>
            <person name="Sako Y."/>
            <person name="Nakamura R."/>
        </authorList>
    </citation>
    <scope>NUCLEOTIDE SEQUENCE [LARGE SCALE GENOMIC DNA]</scope>
    <source>
        <strain evidence="5">110S</strain>
    </source>
</reference>
<dbReference type="STRING" id="872965.SE16_09485"/>
<feature type="transmembrane region" description="Helical" evidence="1">
    <location>
        <begin position="148"/>
        <end position="176"/>
    </location>
</feature>
<proteinExistence type="predicted"/>
<evidence type="ECO:0000313" key="4">
    <source>
        <dbReference type="EMBL" id="KPL87789.1"/>
    </source>
</evidence>
<dbReference type="Pfam" id="PF13548">
    <property type="entry name" value="DUF4126"/>
    <property type="match status" value="1"/>
</dbReference>
<comment type="caution">
    <text evidence="3">The sequence shown here is derived from an EMBL/GenBank/DDBJ whole genome shotgun (WGS) entry which is preliminary data.</text>
</comment>
<evidence type="ECO:0000259" key="2">
    <source>
        <dbReference type="Pfam" id="PF13548"/>
    </source>
</evidence>
<name>A0A0M9UBN2_9CHLR</name>
<evidence type="ECO:0000313" key="5">
    <source>
        <dbReference type="Proteomes" id="UP000037784"/>
    </source>
</evidence>
<dbReference type="RefSeq" id="WP_054491958.1">
    <property type="nucleotide sequence ID" value="NZ_LGKN01000005.1"/>
</dbReference>
<dbReference type="OrthoDB" id="161516at2"/>
<evidence type="ECO:0000256" key="1">
    <source>
        <dbReference type="SAM" id="Phobius"/>
    </source>
</evidence>
<protein>
    <recommendedName>
        <fullName evidence="2">DUF4126 domain-containing protein</fullName>
    </recommendedName>
</protein>
<reference evidence="3 5" key="1">
    <citation type="journal article" date="2015" name="Genome Announc.">
        <title>Draft Genome Sequence of a Heterotrophic Facultative Anaerobic Thermophilic Bacterium, Ardenticatena maritima Strain 110ST.</title>
        <authorList>
            <person name="Kawaichi S."/>
            <person name="Yoshida T."/>
            <person name="Sako Y."/>
            <person name="Nakamura R."/>
        </authorList>
    </citation>
    <scope>NUCLEOTIDE SEQUENCE [LARGE SCALE GENOMIC DNA]</scope>
    <source>
        <strain evidence="3 5">110S</strain>
    </source>
</reference>
<evidence type="ECO:0000313" key="6">
    <source>
        <dbReference type="Proteomes" id="UP000050502"/>
    </source>
</evidence>
<feature type="transmembrane region" description="Helical" evidence="1">
    <location>
        <begin position="12"/>
        <end position="36"/>
    </location>
</feature>
<keyword evidence="1" id="KW-0812">Transmembrane</keyword>
<dbReference type="InParanoid" id="A0A0M9UBN2"/>
<organism evidence="3 5">
    <name type="scientific">Ardenticatena maritima</name>
    <dbReference type="NCBI Taxonomy" id="872965"/>
    <lineage>
        <taxon>Bacteria</taxon>
        <taxon>Bacillati</taxon>
        <taxon>Chloroflexota</taxon>
        <taxon>Ardenticatenia</taxon>
        <taxon>Ardenticatenales</taxon>
        <taxon>Ardenticatenaceae</taxon>
        <taxon>Ardenticatena</taxon>
    </lineage>
</organism>
<gene>
    <name evidence="3" type="ORF">ARMA_0451</name>
    <name evidence="4" type="ORF">SE16_09485</name>
</gene>
<keyword evidence="5" id="KW-1185">Reference proteome</keyword>